<dbReference type="Proteomes" id="UP000050996">
    <property type="component" value="Unassembled WGS sequence"/>
</dbReference>
<reference evidence="2 3" key="1">
    <citation type="submission" date="2015-09" db="EMBL/GenBank/DDBJ databases">
        <title>Genome sequencing project for genomic taxonomy and phylogenomics of Bacillus-like bacteria.</title>
        <authorList>
            <person name="Liu B."/>
            <person name="Wang J."/>
            <person name="Zhu Y."/>
            <person name="Liu G."/>
            <person name="Chen Q."/>
            <person name="Chen Z."/>
            <person name="Lan J."/>
            <person name="Che J."/>
            <person name="Ge C."/>
            <person name="Shi H."/>
            <person name="Pan Z."/>
            <person name="Liu X."/>
        </authorList>
    </citation>
    <scope>NUCLEOTIDE SEQUENCE [LARGE SCALE GENOMIC DNA]</scope>
    <source>
        <strain evidence="2 3">FJAT-18043</strain>
    </source>
</reference>
<evidence type="ECO:0000313" key="3">
    <source>
        <dbReference type="Proteomes" id="UP000050996"/>
    </source>
</evidence>
<keyword evidence="1" id="KW-1133">Transmembrane helix</keyword>
<proteinExistence type="predicted"/>
<name>A0A0Q3T1Z3_9BACI</name>
<feature type="transmembrane region" description="Helical" evidence="1">
    <location>
        <begin position="6"/>
        <end position="29"/>
    </location>
</feature>
<keyword evidence="3" id="KW-1185">Reference proteome</keyword>
<evidence type="ECO:0008006" key="4">
    <source>
        <dbReference type="Google" id="ProtNLM"/>
    </source>
</evidence>
<protein>
    <recommendedName>
        <fullName evidence="4">2TM domain-containing protein</fullName>
    </recommendedName>
</protein>
<dbReference type="STRING" id="1637975.AN957_01975"/>
<evidence type="ECO:0000313" key="2">
    <source>
        <dbReference type="EMBL" id="KQL17525.1"/>
    </source>
</evidence>
<feature type="transmembrane region" description="Helical" evidence="1">
    <location>
        <begin position="36"/>
        <end position="55"/>
    </location>
</feature>
<comment type="caution">
    <text evidence="2">The sequence shown here is derived from an EMBL/GenBank/DDBJ whole genome shotgun (WGS) entry which is preliminary data.</text>
</comment>
<organism evidence="2 3">
    <name type="scientific">Cytobacillus solani</name>
    <dbReference type="NCBI Taxonomy" id="1637975"/>
    <lineage>
        <taxon>Bacteria</taxon>
        <taxon>Bacillati</taxon>
        <taxon>Bacillota</taxon>
        <taxon>Bacilli</taxon>
        <taxon>Bacillales</taxon>
        <taxon>Bacillaceae</taxon>
        <taxon>Cytobacillus</taxon>
    </lineage>
</organism>
<keyword evidence="1" id="KW-0472">Membrane</keyword>
<accession>A0A0Q3T1Z3</accession>
<dbReference type="EMBL" id="LJIX01000006">
    <property type="protein sequence ID" value="KQL17525.1"/>
    <property type="molecule type" value="Genomic_DNA"/>
</dbReference>
<feature type="transmembrane region" description="Helical" evidence="1">
    <location>
        <begin position="123"/>
        <end position="140"/>
    </location>
</feature>
<evidence type="ECO:0000256" key="1">
    <source>
        <dbReference type="SAM" id="Phobius"/>
    </source>
</evidence>
<dbReference type="PATRIC" id="fig|1637975.4.peg.75"/>
<feature type="transmembrane region" description="Helical" evidence="1">
    <location>
        <begin position="61"/>
        <end position="81"/>
    </location>
</feature>
<dbReference type="AlphaFoldDB" id="A0A0Q3T1Z3"/>
<sequence length="187" mass="20992">MNFLAWMIIACEIGFWVVIALGLVTRYVFKMNKLGLVFLGLTPVIDLILLVTTSIDLYRGATASSIHGIAAVYIGVSIAFGKSMIQWADERFQYYITKQGPKPAKRYGLEYAKHYLKGWGRHVIAFLIGAGLLAGMIYFINDSSRTEALSGILRLWSIILGIDFLIAISNFIWPTKAKEKQVHSKDR</sequence>
<keyword evidence="1" id="KW-0812">Transmembrane</keyword>
<feature type="transmembrane region" description="Helical" evidence="1">
    <location>
        <begin position="152"/>
        <end position="173"/>
    </location>
</feature>
<dbReference type="RefSeq" id="WP_053478178.1">
    <property type="nucleotide sequence ID" value="NZ_CP041305.1"/>
</dbReference>
<gene>
    <name evidence="2" type="ORF">AN957_01975</name>
</gene>